<feature type="transmembrane region" description="Helical" evidence="6">
    <location>
        <begin position="371"/>
        <end position="392"/>
    </location>
</feature>
<dbReference type="GO" id="GO:0005886">
    <property type="term" value="C:plasma membrane"/>
    <property type="evidence" value="ECO:0007669"/>
    <property type="project" value="UniProtKB-SubCell"/>
</dbReference>
<gene>
    <name evidence="8" type="ORF">TPE_2240</name>
</gene>
<feature type="transmembrane region" description="Helical" evidence="6">
    <location>
        <begin position="458"/>
        <end position="481"/>
    </location>
</feature>
<dbReference type="InterPro" id="IPR004477">
    <property type="entry name" value="ComEC_N"/>
</dbReference>
<dbReference type="RefSeq" id="WP_020966010.1">
    <property type="nucleotide sequence ID" value="NC_022097.1"/>
</dbReference>
<feature type="transmembrane region" description="Helical" evidence="6">
    <location>
        <begin position="429"/>
        <end position="451"/>
    </location>
</feature>
<dbReference type="KEGG" id="tped:TPE_2240"/>
<evidence type="ECO:0000256" key="6">
    <source>
        <dbReference type="SAM" id="Phobius"/>
    </source>
</evidence>
<dbReference type="STRING" id="1291379.TPE_2240"/>
<accession>S6A900</accession>
<keyword evidence="9" id="KW-1185">Reference proteome</keyword>
<dbReference type="AlphaFoldDB" id="S6A900"/>
<evidence type="ECO:0000256" key="2">
    <source>
        <dbReference type="ARBA" id="ARBA00022475"/>
    </source>
</evidence>
<feature type="domain" description="ComEC/Rec2-related protein" evidence="7">
    <location>
        <begin position="256"/>
        <end position="518"/>
    </location>
</feature>
<feature type="transmembrane region" description="Helical" evidence="6">
    <location>
        <begin position="20"/>
        <end position="41"/>
    </location>
</feature>
<dbReference type="PANTHER" id="PTHR30619:SF1">
    <property type="entry name" value="RECOMBINATION PROTEIN 2"/>
    <property type="match status" value="1"/>
</dbReference>
<evidence type="ECO:0000313" key="9">
    <source>
        <dbReference type="Proteomes" id="UP000015620"/>
    </source>
</evidence>
<name>S6A900_9SPIR</name>
<feature type="transmembrane region" description="Helical" evidence="6">
    <location>
        <begin position="404"/>
        <end position="423"/>
    </location>
</feature>
<evidence type="ECO:0000256" key="3">
    <source>
        <dbReference type="ARBA" id="ARBA00022692"/>
    </source>
</evidence>
<feature type="transmembrane region" description="Helical" evidence="6">
    <location>
        <begin position="277"/>
        <end position="296"/>
    </location>
</feature>
<dbReference type="PATRIC" id="fig|1291379.3.peg.2212"/>
<comment type="subcellular location">
    <subcellularLocation>
        <location evidence="1">Cell membrane</location>
        <topology evidence="1">Multi-pass membrane protein</topology>
    </subcellularLocation>
</comment>
<feature type="transmembrane region" description="Helical" evidence="6">
    <location>
        <begin position="48"/>
        <end position="71"/>
    </location>
</feature>
<keyword evidence="2" id="KW-1003">Cell membrane</keyword>
<feature type="transmembrane region" description="Helical" evidence="6">
    <location>
        <begin position="239"/>
        <end position="257"/>
    </location>
</feature>
<dbReference type="GeneID" id="301090703"/>
<dbReference type="EMBL" id="CP004120">
    <property type="protein sequence ID" value="AGT44714.1"/>
    <property type="molecule type" value="Genomic_DNA"/>
</dbReference>
<organism evidence="8 9">
    <name type="scientific">Treponema pedis str. T A4</name>
    <dbReference type="NCBI Taxonomy" id="1291379"/>
    <lineage>
        <taxon>Bacteria</taxon>
        <taxon>Pseudomonadati</taxon>
        <taxon>Spirochaetota</taxon>
        <taxon>Spirochaetia</taxon>
        <taxon>Spirochaetales</taxon>
        <taxon>Treponemataceae</taxon>
        <taxon>Treponema</taxon>
    </lineage>
</organism>
<keyword evidence="4 6" id="KW-1133">Transmembrane helix</keyword>
<feature type="transmembrane region" description="Helical" evidence="6">
    <location>
        <begin position="83"/>
        <end position="103"/>
    </location>
</feature>
<keyword evidence="5 6" id="KW-0472">Membrane</keyword>
<reference evidence="8 9" key="1">
    <citation type="journal article" date="2013" name="PLoS ONE">
        <title>Genome-Wide Relatedness of Treponema pedis, from Gingiva and Necrotic Skin Lesions of Pigs, with the Human Oral Pathogen Treponema denticola.</title>
        <authorList>
            <person name="Svartstrom O."/>
            <person name="Mushtaq M."/>
            <person name="Pringle M."/>
            <person name="Segerman B."/>
        </authorList>
    </citation>
    <scope>NUCLEOTIDE SEQUENCE [LARGE SCALE GENOMIC DNA]</scope>
    <source>
        <strain evidence="8">T A4</strain>
    </source>
</reference>
<feature type="transmembrane region" description="Helical" evidence="6">
    <location>
        <begin position="501"/>
        <end position="521"/>
    </location>
</feature>
<dbReference type="Proteomes" id="UP000015620">
    <property type="component" value="Chromosome"/>
</dbReference>
<evidence type="ECO:0000313" key="8">
    <source>
        <dbReference type="EMBL" id="AGT44714.1"/>
    </source>
</evidence>
<evidence type="ECO:0000256" key="5">
    <source>
        <dbReference type="ARBA" id="ARBA00023136"/>
    </source>
</evidence>
<keyword evidence="3 6" id="KW-0812">Transmembrane</keyword>
<evidence type="ECO:0000259" key="7">
    <source>
        <dbReference type="Pfam" id="PF03772"/>
    </source>
</evidence>
<dbReference type="HOGENOM" id="CLU_036608_0_0_12"/>
<dbReference type="PANTHER" id="PTHR30619">
    <property type="entry name" value="DNA INTERNALIZATION/COMPETENCE PROTEIN COMEC/REC2"/>
    <property type="match status" value="1"/>
</dbReference>
<dbReference type="InterPro" id="IPR052159">
    <property type="entry name" value="Competence_DNA_uptake"/>
</dbReference>
<dbReference type="Pfam" id="PF03772">
    <property type="entry name" value="Competence"/>
    <property type="match status" value="1"/>
</dbReference>
<protein>
    <submittedName>
        <fullName evidence="8">ComEC/Rec2-like protein</fullName>
    </submittedName>
</protein>
<dbReference type="NCBIfam" id="TIGR00360">
    <property type="entry name" value="ComEC_N-term"/>
    <property type="match status" value="1"/>
</dbReference>
<sequence length="534" mass="58153">MVNEKLNLNIGGLPFGNGLFFSSPIIFTGTFALSAFYLLCFIQTYVSFYVWSSLFIFTSVSFLILCFFKRIFFNKKKLQKALLFSFAGILIGCISFLRLLIFYSPQATLAEAEKVEGVKLVLTGDPLPAGEKYYSADAKLFSFTYRGGQSFSAEGNIKIFFPSEMVKQNNAFGVSVYKGKTDNACKNFSKGAVLFARGRFIEKKEKISPPVFFTAKEIPEFLGWISFFSGIRANLRFNLMRLLAGWGSAGGLLLALLSANKDFLDTACSVSFKNAGLAHILALSGMHVSLVSLTAIRMGTVFGKRSFAIKFSLFSIILFVWFAGSAPSLNRALGMMIILVSGKSLGLQPDMLSVLSSMLVLHIAVKPEDSLSLGFIFSYGALSGILLFGKALTEVFKGKIPERVLGGLSASLGAQSFTAPAAVFKIGVLAPIGILASAIISPLVSVFLILGMTGIFTAFILPSSGFIFNFILNFLYGIILTLAETFSRMPLIRAETFIGKFFFSAVPFSAGVTVMLFACYLKEKRTAVFKFNGV</sequence>
<proteinExistence type="predicted"/>
<evidence type="ECO:0000256" key="4">
    <source>
        <dbReference type="ARBA" id="ARBA00022989"/>
    </source>
</evidence>
<evidence type="ECO:0000256" key="1">
    <source>
        <dbReference type="ARBA" id="ARBA00004651"/>
    </source>
</evidence>